<feature type="compositionally biased region" description="Basic and acidic residues" evidence="8">
    <location>
        <begin position="911"/>
        <end position="936"/>
    </location>
</feature>
<keyword evidence="3" id="KW-0472">Membrane</keyword>
<feature type="region of interest" description="Disordered" evidence="8">
    <location>
        <begin position="1532"/>
        <end position="1622"/>
    </location>
</feature>
<keyword evidence="4" id="KW-0297">G-protein coupled receptor</keyword>
<keyword evidence="3" id="KW-1003">Cell membrane</keyword>
<evidence type="ECO:0000256" key="6">
    <source>
        <dbReference type="ARBA" id="ARBA00023180"/>
    </source>
</evidence>
<feature type="compositionally biased region" description="Basic and acidic residues" evidence="8">
    <location>
        <begin position="1716"/>
        <end position="1730"/>
    </location>
</feature>
<feature type="compositionally biased region" description="Low complexity" evidence="8">
    <location>
        <begin position="322"/>
        <end position="340"/>
    </location>
</feature>
<feature type="region of interest" description="Disordered" evidence="8">
    <location>
        <begin position="1102"/>
        <end position="1507"/>
    </location>
</feature>
<comment type="subcellular location">
    <subcellularLocation>
        <location evidence="1">Cell membrane</location>
        <topology evidence="1">Multi-pass membrane protein</topology>
    </subcellularLocation>
</comment>
<feature type="region of interest" description="Disordered" evidence="8">
    <location>
        <begin position="695"/>
        <end position="842"/>
    </location>
</feature>
<feature type="compositionally biased region" description="Basic and acidic residues" evidence="8">
    <location>
        <begin position="1559"/>
        <end position="1575"/>
    </location>
</feature>
<evidence type="ECO:0000256" key="2">
    <source>
        <dbReference type="ARBA" id="ARBA00007242"/>
    </source>
</evidence>
<feature type="region of interest" description="Disordered" evidence="8">
    <location>
        <begin position="105"/>
        <end position="142"/>
    </location>
</feature>
<proteinExistence type="inferred from homology"/>
<feature type="compositionally biased region" description="Low complexity" evidence="8">
    <location>
        <begin position="1808"/>
        <end position="1827"/>
    </location>
</feature>
<evidence type="ECO:0000256" key="4">
    <source>
        <dbReference type="ARBA" id="ARBA00023040"/>
    </source>
</evidence>
<feature type="region of interest" description="Disordered" evidence="8">
    <location>
        <begin position="554"/>
        <end position="646"/>
    </location>
</feature>
<evidence type="ECO:0000256" key="8">
    <source>
        <dbReference type="SAM" id="MobiDB-lite"/>
    </source>
</evidence>
<feature type="compositionally biased region" description="Basic and acidic residues" evidence="8">
    <location>
        <begin position="172"/>
        <end position="192"/>
    </location>
</feature>
<feature type="region of interest" description="Disordered" evidence="8">
    <location>
        <begin position="310"/>
        <end position="375"/>
    </location>
</feature>
<feature type="compositionally biased region" description="Basic residues" evidence="8">
    <location>
        <begin position="341"/>
        <end position="350"/>
    </location>
</feature>
<keyword evidence="10" id="KW-1185">Reference proteome</keyword>
<dbReference type="PANTHER" id="PTHR32546:SF7">
    <property type="entry name" value="G-PROTEIN COUPLED RECEPTOR 179-RELATED"/>
    <property type="match status" value="1"/>
</dbReference>
<dbReference type="GO" id="GO:0004930">
    <property type="term" value="F:G protein-coupled receptor activity"/>
    <property type="evidence" value="ECO:0007669"/>
    <property type="project" value="UniProtKB-KW"/>
</dbReference>
<evidence type="ECO:0000313" key="9">
    <source>
        <dbReference type="Ensembl" id="ENSAZOP00000026029.1"/>
    </source>
</evidence>
<feature type="compositionally biased region" description="Low complexity" evidence="8">
    <location>
        <begin position="358"/>
        <end position="375"/>
    </location>
</feature>
<feature type="compositionally biased region" description="Polar residues" evidence="8">
    <location>
        <begin position="970"/>
        <end position="981"/>
    </location>
</feature>
<feature type="compositionally biased region" description="Low complexity" evidence="8">
    <location>
        <begin position="155"/>
        <end position="170"/>
    </location>
</feature>
<feature type="compositionally biased region" description="Basic and acidic residues" evidence="8">
    <location>
        <begin position="1685"/>
        <end position="1695"/>
    </location>
</feature>
<feature type="compositionally biased region" description="Polar residues" evidence="8">
    <location>
        <begin position="941"/>
        <end position="957"/>
    </location>
</feature>
<dbReference type="Ensembl" id="ENSAZOT00000027917.1">
    <property type="protein sequence ID" value="ENSAZOP00000026029.1"/>
    <property type="gene ID" value="ENSAZOG00000016644.1"/>
</dbReference>
<feature type="compositionally biased region" description="Basic residues" evidence="8">
    <location>
        <begin position="901"/>
        <end position="910"/>
    </location>
</feature>
<evidence type="ECO:0000256" key="3">
    <source>
        <dbReference type="ARBA" id="ARBA00022475"/>
    </source>
</evidence>
<feature type="region of interest" description="Disordered" evidence="8">
    <location>
        <begin position="522"/>
        <end position="542"/>
    </location>
</feature>
<name>A0A8B9VNJ2_9AVES</name>
<dbReference type="Proteomes" id="UP000694549">
    <property type="component" value="Unplaced"/>
</dbReference>
<keyword evidence="5" id="KW-0675">Receptor</keyword>
<feature type="region of interest" description="Disordered" evidence="8">
    <location>
        <begin position="155"/>
        <end position="203"/>
    </location>
</feature>
<dbReference type="InterPro" id="IPR043458">
    <property type="entry name" value="GPR158/179"/>
</dbReference>
<evidence type="ECO:0000313" key="10">
    <source>
        <dbReference type="Proteomes" id="UP000694549"/>
    </source>
</evidence>
<protein>
    <submittedName>
        <fullName evidence="9">Uncharacterized protein</fullName>
    </submittedName>
</protein>
<feature type="compositionally biased region" description="Basic and acidic residues" evidence="8">
    <location>
        <begin position="698"/>
        <end position="710"/>
    </location>
</feature>
<feature type="compositionally biased region" description="Basic residues" evidence="8">
    <location>
        <begin position="593"/>
        <end position="602"/>
    </location>
</feature>
<feature type="compositionally biased region" description="Basic and acidic residues" evidence="8">
    <location>
        <begin position="50"/>
        <end position="62"/>
    </location>
</feature>
<feature type="region of interest" description="Disordered" evidence="8">
    <location>
        <begin position="415"/>
        <end position="484"/>
    </location>
</feature>
<feature type="compositionally biased region" description="Gly residues" evidence="8">
    <location>
        <begin position="1107"/>
        <end position="1122"/>
    </location>
</feature>
<feature type="compositionally biased region" description="Basic residues" evidence="8">
    <location>
        <begin position="529"/>
        <end position="539"/>
    </location>
</feature>
<reference evidence="9" key="2">
    <citation type="submission" date="2025-09" db="UniProtKB">
        <authorList>
            <consortium name="Ensembl"/>
        </authorList>
    </citation>
    <scope>IDENTIFICATION</scope>
</reference>
<feature type="compositionally biased region" description="Low complexity" evidence="8">
    <location>
        <begin position="21"/>
        <end position="32"/>
    </location>
</feature>
<evidence type="ECO:0000256" key="5">
    <source>
        <dbReference type="ARBA" id="ARBA00023170"/>
    </source>
</evidence>
<evidence type="ECO:0000256" key="7">
    <source>
        <dbReference type="ARBA" id="ARBA00023224"/>
    </source>
</evidence>
<feature type="compositionally biased region" description="Low complexity" evidence="8">
    <location>
        <begin position="719"/>
        <end position="742"/>
    </location>
</feature>
<reference evidence="9" key="1">
    <citation type="submission" date="2025-08" db="UniProtKB">
        <authorList>
            <consortium name="Ensembl"/>
        </authorList>
    </citation>
    <scope>IDENTIFICATION</scope>
</reference>
<evidence type="ECO:0000256" key="1">
    <source>
        <dbReference type="ARBA" id="ARBA00004651"/>
    </source>
</evidence>
<feature type="region of interest" description="Disordered" evidence="8">
    <location>
        <begin position="858"/>
        <end position="1082"/>
    </location>
</feature>
<comment type="similarity">
    <text evidence="2">Belongs to the G-protein coupled receptor 3 family.</text>
</comment>
<accession>A0A8B9VNJ2</accession>
<dbReference type="PANTHER" id="PTHR32546">
    <property type="entry name" value="G-PROTEIN COUPLED RECEPTOR 158-RELATED"/>
    <property type="match status" value="1"/>
</dbReference>
<keyword evidence="6" id="KW-0325">Glycoprotein</keyword>
<sequence length="1881" mass="193299">MRHLRGRHPLPDPGGPGAAGGHPVLPGLLHAGRVPQHAGLLPLPQEQEDPGVRSRPAGDHPLRLPPALFPRLHPLLQAQHFPLHRAALGAHAGLRHRLRHHRPEAVQVAGPGGCRDPARDPQPGSDPPCTSQGAEGVPGPHGAARALHVERAGAEDAGADPAPGAVVPGGLDRGDAGERRQEHPAGRPHPDPPRAPLLHLWPRPLGLHDGGRRDAVPAVGQLPVLRHARRALRLPRAPLHGHRAAQRVHDLGRLPRGQVRRGPLAAPRLDPAAVLRPHPQHRHHDPGADFHPKGNAWPCPMPCTTSPLVRGSGTRGGGSPGFRGPSASSPLAPSSCTPARRCGRRSRPRFTRTSWTCGARAPASTAASPPPGASAVSTPMTFGWVAHSGPSFDASYAAPRRVRVAFCGLSPDAKQRVEKGMQRPGGGMGRTATGLGGGSPPCPLQPPPRGDEHRAEQQQGDVGTARPRGSGDQGGELQGGPVRSRCTCSPLSLLSAVSPSRGAQEELKKLYAQLEVLKTRRMAANNPHLPKKRGSRRSLGRSLVRRLAELPEAVAPRGSREERLRTPGSCRASAKRLPSTGSASLRARDGGSRHHAAALRKSRSSETPAWDPRGGSPDPSPSGDTVPGTPVVTTAGSGQSDSESLDAAPLVCKSASAHDLSGHQQPPQPRAALLLKSLSVVAGARDEALLVASRAARGGRDAERGAEHRATQRPATGHPMEQAPPEQAAAAAGMDDAPLPAGSGRADGGPSRDASPPGDGKAQKHVTYAPTKSSSVDGSHLSGRVRVAVRKTPPPPPVRYQSLVHHAGDSRETAEPPEPPEGTPGRAHPPAGQGRLQSARSIPAEVCPWELIQEEILSRKQKAAEPSASGTSGDTPVAPPSLKPPSQKTFKSLGLAIKALNRSRGKNSLKGKKESEGSLRKKGRDGDGGSRRERPKLAGTPTFSPGGSSQGPTNGSPKPSPQEGDAVPWQHNNNAGSTSESAAWGGSGGQAEGQEDGTAADGGDGGEEPGAAPGSTDTGRVPETPLGTHEVSPSSSRGDTSEHPQQTPAPPAPPAPPPLPPPLELGTGGPRVPGHSAAAAGPRAEVCPWEALGAPPGALALQEATAAGGGSPKKVLGKGGSQPGPRSAREGRGTEGLPARSRSTEVARAGGGLRTEICPWEGSGGEAGPPHGGPGSVGPGAELGEKPPELPAAAPGTAGSAGGRMAEVCPWESAEGGPAPRAEICPWEVGEPQPEKGKVQQDGGRLPRGGSSIRPRSLGLLRAQDGGGRQPAASRPWGSASTELPPPRAAPHSSDLPKVTSESPESARASVCPSSTQAGNVGSPKADVCPWEAEEEPLAKAEICPWEVSAAPQGKGRGSQDPRGAPPAATKPKSGEPEGSKARLSEDRCRAARRDTEISAQLFGKSLEGPRAEAKQSQSTESPKAEICPWEAAAAPLGEQPRAEQAPRAGPRGEKRIRRQAALGSPARSLQGGGSDAVSPWDPPKPRMGGPALPAAREAQSTESPKAEVCLWEAQGLGAGGKAEICPWEAAAVPSDKGKLRQDGGGGSGGSRNTSTERGGLKETGDSPKSWDREAVCPWESMGGTKSPELPKAAPTKPGSTGSSMAEVCPWDSPGLGSPALPQGRALSTEICPWEAQELGAGDKAEICPWEAAAALPRKGASSERTGAAPGEASPRPQHRGASKAVEKGSSEREAVCPWESLGTEEPPQKAGTGREASKKWDSSESRRADICPWEAAEPEALQIPTPKLGADGAAPAGNGDPKPVATSPPTLPKAGGCSGGQAEHKPLRRVLPGSQPLRAAAGLPRQAHVASSSPSASASVAEVCPWEAEEAPPAPSSESQKAPTVCPWEGDSTDPSPSPRGLREGGTRQSSPDVCPWDHE</sequence>
<feature type="compositionally biased region" description="Basic and acidic residues" evidence="8">
    <location>
        <begin position="1373"/>
        <end position="1397"/>
    </location>
</feature>
<feature type="compositionally biased region" description="Gly residues" evidence="8">
    <location>
        <begin position="423"/>
        <end position="439"/>
    </location>
</feature>
<keyword evidence="7" id="KW-0807">Transducer</keyword>
<feature type="compositionally biased region" description="Pro residues" evidence="8">
    <location>
        <begin position="1047"/>
        <end position="1063"/>
    </location>
</feature>
<feature type="compositionally biased region" description="Polar residues" evidence="8">
    <location>
        <begin position="1031"/>
        <end position="1046"/>
    </location>
</feature>
<feature type="region of interest" description="Disordered" evidence="8">
    <location>
        <begin position="1656"/>
        <end position="1881"/>
    </location>
</feature>
<organism evidence="9 10">
    <name type="scientific">Anas zonorhyncha</name>
    <name type="common">Eastern spot-billed duck</name>
    <dbReference type="NCBI Taxonomy" id="75864"/>
    <lineage>
        <taxon>Eukaryota</taxon>
        <taxon>Metazoa</taxon>
        <taxon>Chordata</taxon>
        <taxon>Craniata</taxon>
        <taxon>Vertebrata</taxon>
        <taxon>Euteleostomi</taxon>
        <taxon>Archelosauria</taxon>
        <taxon>Archosauria</taxon>
        <taxon>Dinosauria</taxon>
        <taxon>Saurischia</taxon>
        <taxon>Theropoda</taxon>
        <taxon>Coelurosauria</taxon>
        <taxon>Aves</taxon>
        <taxon>Neognathae</taxon>
        <taxon>Galloanserae</taxon>
        <taxon>Anseriformes</taxon>
        <taxon>Anatidae</taxon>
        <taxon>Anatinae</taxon>
        <taxon>Anas</taxon>
    </lineage>
</organism>
<dbReference type="GO" id="GO:0005886">
    <property type="term" value="C:plasma membrane"/>
    <property type="evidence" value="ECO:0007669"/>
    <property type="project" value="UniProtKB-SubCell"/>
</dbReference>
<feature type="compositionally biased region" description="Low complexity" evidence="8">
    <location>
        <begin position="611"/>
        <end position="638"/>
    </location>
</feature>
<feature type="compositionally biased region" description="Low complexity" evidence="8">
    <location>
        <begin position="1750"/>
        <end position="1762"/>
    </location>
</feature>
<feature type="region of interest" description="Disordered" evidence="8">
    <location>
        <begin position="1"/>
        <end position="63"/>
    </location>
</feature>